<feature type="domain" description="DUF7745" evidence="1">
    <location>
        <begin position="2"/>
        <end position="64"/>
    </location>
</feature>
<dbReference type="PANTHER" id="PTHR48200">
    <property type="entry name" value="PROTEIN, PUTATIVE-RELATED"/>
    <property type="match status" value="1"/>
</dbReference>
<keyword evidence="3" id="KW-1185">Reference proteome</keyword>
<dbReference type="Proteomes" id="UP001165190">
    <property type="component" value="Unassembled WGS sequence"/>
</dbReference>
<dbReference type="Pfam" id="PF24924">
    <property type="entry name" value="DUF7745"/>
    <property type="match status" value="1"/>
</dbReference>
<evidence type="ECO:0000313" key="2">
    <source>
        <dbReference type="EMBL" id="GMI70913.1"/>
    </source>
</evidence>
<dbReference type="OrthoDB" id="994452at2759"/>
<dbReference type="PANTHER" id="PTHR48200:SF1">
    <property type="entry name" value="AMINOTRANSFERASE-LIKE PLANT MOBILE DOMAIN-CONTAINING PROTEIN"/>
    <property type="match status" value="1"/>
</dbReference>
<protein>
    <recommendedName>
        <fullName evidence="1">DUF7745 domain-containing protein</fullName>
    </recommendedName>
</protein>
<evidence type="ECO:0000313" key="3">
    <source>
        <dbReference type="Proteomes" id="UP001165190"/>
    </source>
</evidence>
<name>A0A9W7H5Q0_HIBTR</name>
<sequence>MKQVFQQEFGDIALLLNVQNDMNLFRDRTQFWNPGYSCLTFEKVDMNPTIKEYTMLLHCPKFKEGKVYPTTFLGELDRYHQDERGMVSA</sequence>
<organism evidence="2 3">
    <name type="scientific">Hibiscus trionum</name>
    <name type="common">Flower of an hour</name>
    <dbReference type="NCBI Taxonomy" id="183268"/>
    <lineage>
        <taxon>Eukaryota</taxon>
        <taxon>Viridiplantae</taxon>
        <taxon>Streptophyta</taxon>
        <taxon>Embryophyta</taxon>
        <taxon>Tracheophyta</taxon>
        <taxon>Spermatophyta</taxon>
        <taxon>Magnoliopsida</taxon>
        <taxon>eudicotyledons</taxon>
        <taxon>Gunneridae</taxon>
        <taxon>Pentapetalae</taxon>
        <taxon>rosids</taxon>
        <taxon>malvids</taxon>
        <taxon>Malvales</taxon>
        <taxon>Malvaceae</taxon>
        <taxon>Malvoideae</taxon>
        <taxon>Hibiscus</taxon>
    </lineage>
</organism>
<reference evidence="2" key="1">
    <citation type="submission" date="2023-05" db="EMBL/GenBank/DDBJ databases">
        <title>Genome and transcriptome analyses reveal genes involved in the formation of fine ridges on petal epidermal cells in Hibiscus trionum.</title>
        <authorList>
            <person name="Koshimizu S."/>
            <person name="Masuda S."/>
            <person name="Ishii T."/>
            <person name="Shirasu K."/>
            <person name="Hoshino A."/>
            <person name="Arita M."/>
        </authorList>
    </citation>
    <scope>NUCLEOTIDE SEQUENCE</scope>
    <source>
        <strain evidence="2">Hamamatsu line</strain>
    </source>
</reference>
<comment type="caution">
    <text evidence="2">The sequence shown here is derived from an EMBL/GenBank/DDBJ whole genome shotgun (WGS) entry which is preliminary data.</text>
</comment>
<gene>
    <name evidence="2" type="ORF">HRI_000760600</name>
</gene>
<dbReference type="EMBL" id="BSYR01000010">
    <property type="protein sequence ID" value="GMI70913.1"/>
    <property type="molecule type" value="Genomic_DNA"/>
</dbReference>
<accession>A0A9W7H5Q0</accession>
<dbReference type="AlphaFoldDB" id="A0A9W7H5Q0"/>
<evidence type="ECO:0000259" key="1">
    <source>
        <dbReference type="Pfam" id="PF24924"/>
    </source>
</evidence>
<dbReference type="InterPro" id="IPR056647">
    <property type="entry name" value="DUF7745"/>
</dbReference>
<proteinExistence type="predicted"/>